<feature type="region of interest" description="Disordered" evidence="1">
    <location>
        <begin position="21"/>
        <end position="41"/>
    </location>
</feature>
<reference evidence="2 3" key="1">
    <citation type="journal article" date="2019" name="New Phytol.">
        <title>Comparative genomics reveals unique wood-decay strategies and fruiting body development in the Schizophyllaceae.</title>
        <authorList>
            <person name="Almasi E."/>
            <person name="Sahu N."/>
            <person name="Krizsan K."/>
            <person name="Balint B."/>
            <person name="Kovacs G.M."/>
            <person name="Kiss B."/>
            <person name="Cseklye J."/>
            <person name="Drula E."/>
            <person name="Henrissat B."/>
            <person name="Nagy I."/>
            <person name="Chovatia M."/>
            <person name="Adam C."/>
            <person name="LaButti K."/>
            <person name="Lipzen A."/>
            <person name="Riley R."/>
            <person name="Grigoriev I.V."/>
            <person name="Nagy L.G."/>
        </authorList>
    </citation>
    <scope>NUCLEOTIDE SEQUENCE [LARGE SCALE GENOMIC DNA]</scope>
    <source>
        <strain evidence="2 3">NL-1724</strain>
    </source>
</reference>
<evidence type="ECO:0000256" key="1">
    <source>
        <dbReference type="SAM" id="MobiDB-lite"/>
    </source>
</evidence>
<comment type="caution">
    <text evidence="2">The sequence shown here is derived from an EMBL/GenBank/DDBJ whole genome shotgun (WGS) entry which is preliminary data.</text>
</comment>
<evidence type="ECO:0000313" key="2">
    <source>
        <dbReference type="EMBL" id="TRM55434.1"/>
    </source>
</evidence>
<evidence type="ECO:0000313" key="3">
    <source>
        <dbReference type="Proteomes" id="UP000320762"/>
    </source>
</evidence>
<name>A0A550BSB7_9AGAR</name>
<dbReference type="AlphaFoldDB" id="A0A550BSB7"/>
<proteinExistence type="predicted"/>
<feature type="compositionally biased region" description="Low complexity" evidence="1">
    <location>
        <begin position="21"/>
        <end position="34"/>
    </location>
</feature>
<organism evidence="2 3">
    <name type="scientific">Schizophyllum amplum</name>
    <dbReference type="NCBI Taxonomy" id="97359"/>
    <lineage>
        <taxon>Eukaryota</taxon>
        <taxon>Fungi</taxon>
        <taxon>Dikarya</taxon>
        <taxon>Basidiomycota</taxon>
        <taxon>Agaricomycotina</taxon>
        <taxon>Agaricomycetes</taxon>
        <taxon>Agaricomycetidae</taxon>
        <taxon>Agaricales</taxon>
        <taxon>Schizophyllaceae</taxon>
        <taxon>Schizophyllum</taxon>
    </lineage>
</organism>
<accession>A0A550BSB7</accession>
<dbReference type="EMBL" id="VDMD01000147">
    <property type="protein sequence ID" value="TRM55434.1"/>
    <property type="molecule type" value="Genomic_DNA"/>
</dbReference>
<gene>
    <name evidence="2" type="ORF">BD626DRAFT_526856</name>
</gene>
<sequence>MSSQPDRQTIRKCHLSFILDSPIPSSQPQPRSQPNLDIPSASTPHVVQYEYIGRRIGNGRNVLQRVEMLAANIKISSFDTHLIVCAGCNEQLSTRGHTSPYYDNCDNWNFHQRTCGKLQAWYNPSSPYKLTPEMAAKFERSRMESRDKAFAYLVLQNKIKRV</sequence>
<keyword evidence="3" id="KW-1185">Reference proteome</keyword>
<dbReference type="Proteomes" id="UP000320762">
    <property type="component" value="Unassembled WGS sequence"/>
</dbReference>
<protein>
    <submittedName>
        <fullName evidence="2">Uncharacterized protein</fullName>
    </submittedName>
</protein>